<evidence type="ECO:0000256" key="7">
    <source>
        <dbReference type="SAM" id="MobiDB-lite"/>
    </source>
</evidence>
<dbReference type="EMBL" id="CAJHNH020006368">
    <property type="protein sequence ID" value="CAG5133633.1"/>
    <property type="molecule type" value="Genomic_DNA"/>
</dbReference>
<reference evidence="8" key="1">
    <citation type="submission" date="2021-04" db="EMBL/GenBank/DDBJ databases">
        <authorList>
            <consortium name="Molecular Ecology Group"/>
        </authorList>
    </citation>
    <scope>NUCLEOTIDE SEQUENCE</scope>
</reference>
<dbReference type="GO" id="GO:0045893">
    <property type="term" value="P:positive regulation of DNA-templated transcription"/>
    <property type="evidence" value="ECO:0007669"/>
    <property type="project" value="InterPro"/>
</dbReference>
<evidence type="ECO:0000256" key="3">
    <source>
        <dbReference type="ARBA" id="ARBA00023015"/>
    </source>
</evidence>
<dbReference type="Pfam" id="PF15337">
    <property type="entry name" value="Vasculin"/>
    <property type="match status" value="1"/>
</dbReference>
<feature type="region of interest" description="Disordered" evidence="7">
    <location>
        <begin position="254"/>
        <end position="279"/>
    </location>
</feature>
<protein>
    <recommendedName>
        <fullName evidence="10">Vasculin</fullName>
    </recommendedName>
</protein>
<gene>
    <name evidence="8" type="ORF">CUNI_LOCUS19191</name>
</gene>
<accession>A0A8S3ZVS1</accession>
<evidence type="ECO:0000256" key="6">
    <source>
        <dbReference type="ARBA" id="ARBA00023242"/>
    </source>
</evidence>
<dbReference type="Proteomes" id="UP000678393">
    <property type="component" value="Unassembled WGS sequence"/>
</dbReference>
<keyword evidence="3" id="KW-0805">Transcription regulation</keyword>
<feature type="region of interest" description="Disordered" evidence="7">
    <location>
        <begin position="171"/>
        <end position="206"/>
    </location>
</feature>
<feature type="compositionally biased region" description="Polar residues" evidence="7">
    <location>
        <begin position="173"/>
        <end position="184"/>
    </location>
</feature>
<sequence length="379" mass="42547">KHYPQGQGKYRHHSIDDDYYNYSYGGYGYYAPNYNFEHFGVQYSSQPSLVRTANSEGKHQPGRFSQQGPAKRGYYDKDHHKDSKDIEGKAKERNGDRDKPFSEDFPLLKGSGKNAPETKQTKTGSGVWENPPKSGRNDESPKNASPGIYKALLLNKNGQIKKIVPETLRMNGRNASSPLSASNRSNHKEVTRHSPTPDLGVVTQPKKLGNKKSDFLRALRHESSLRNGESYQDLNQNSIDKKQHAADISQMNGSCEHQGKNGSHEAVVNPSQKLSSDLDKSLKGDHGINGEALIKHVDHIDLSGEEEEKRLLESMGWSEEDKTEYVITDDDVKEFHHMNVIGNSARHNGLRLKLKSLFVNGLLDGTYNESDELSKHDHL</sequence>
<dbReference type="GO" id="GO:0003723">
    <property type="term" value="F:RNA binding"/>
    <property type="evidence" value="ECO:0007669"/>
    <property type="project" value="InterPro"/>
</dbReference>
<evidence type="ECO:0008006" key="10">
    <source>
        <dbReference type="Google" id="ProtNLM"/>
    </source>
</evidence>
<feature type="non-terminal residue" evidence="8">
    <location>
        <position position="379"/>
    </location>
</feature>
<keyword evidence="5" id="KW-0804">Transcription</keyword>
<keyword evidence="6" id="KW-0539">Nucleus</keyword>
<feature type="compositionally biased region" description="Basic and acidic residues" evidence="7">
    <location>
        <begin position="73"/>
        <end position="102"/>
    </location>
</feature>
<keyword evidence="4" id="KW-0238">DNA-binding</keyword>
<evidence type="ECO:0000313" key="9">
    <source>
        <dbReference type="Proteomes" id="UP000678393"/>
    </source>
</evidence>
<dbReference type="GO" id="GO:0003677">
    <property type="term" value="F:DNA binding"/>
    <property type="evidence" value="ECO:0007669"/>
    <property type="project" value="UniProtKB-KW"/>
</dbReference>
<dbReference type="OrthoDB" id="8741226at2759"/>
<evidence type="ECO:0000256" key="4">
    <source>
        <dbReference type="ARBA" id="ARBA00023125"/>
    </source>
</evidence>
<dbReference type="PANTHER" id="PTHR14339">
    <property type="entry name" value="VASCULIN"/>
    <property type="match status" value="1"/>
</dbReference>
<dbReference type="GO" id="GO:0005634">
    <property type="term" value="C:nucleus"/>
    <property type="evidence" value="ECO:0007669"/>
    <property type="project" value="UniProtKB-SubCell"/>
</dbReference>
<comment type="caution">
    <text evidence="8">The sequence shown here is derived from an EMBL/GenBank/DDBJ whole genome shotgun (WGS) entry which is preliminary data.</text>
</comment>
<evidence type="ECO:0000256" key="5">
    <source>
        <dbReference type="ARBA" id="ARBA00023163"/>
    </source>
</evidence>
<evidence type="ECO:0000256" key="2">
    <source>
        <dbReference type="ARBA" id="ARBA00010099"/>
    </source>
</evidence>
<keyword evidence="9" id="KW-1185">Reference proteome</keyword>
<name>A0A8S3ZVS1_9EUPU</name>
<comment type="subcellular location">
    <subcellularLocation>
        <location evidence="1">Nucleus</location>
    </subcellularLocation>
</comment>
<evidence type="ECO:0000256" key="1">
    <source>
        <dbReference type="ARBA" id="ARBA00004123"/>
    </source>
</evidence>
<dbReference type="PANTHER" id="PTHR14339:SF12">
    <property type="entry name" value="VASCULIN"/>
    <property type="match status" value="1"/>
</dbReference>
<evidence type="ECO:0000313" key="8">
    <source>
        <dbReference type="EMBL" id="CAG5133633.1"/>
    </source>
</evidence>
<comment type="similarity">
    <text evidence="2">Belongs to the vasculin family.</text>
</comment>
<feature type="region of interest" description="Disordered" evidence="7">
    <location>
        <begin position="50"/>
        <end position="146"/>
    </location>
</feature>
<dbReference type="InterPro" id="IPR028128">
    <property type="entry name" value="Vasculin_fam"/>
</dbReference>
<dbReference type="GO" id="GO:0006351">
    <property type="term" value="P:DNA-templated transcription"/>
    <property type="evidence" value="ECO:0007669"/>
    <property type="project" value="InterPro"/>
</dbReference>
<proteinExistence type="inferred from homology"/>
<organism evidence="8 9">
    <name type="scientific">Candidula unifasciata</name>
    <dbReference type="NCBI Taxonomy" id="100452"/>
    <lineage>
        <taxon>Eukaryota</taxon>
        <taxon>Metazoa</taxon>
        <taxon>Spiralia</taxon>
        <taxon>Lophotrochozoa</taxon>
        <taxon>Mollusca</taxon>
        <taxon>Gastropoda</taxon>
        <taxon>Heterobranchia</taxon>
        <taxon>Euthyneura</taxon>
        <taxon>Panpulmonata</taxon>
        <taxon>Eupulmonata</taxon>
        <taxon>Stylommatophora</taxon>
        <taxon>Helicina</taxon>
        <taxon>Helicoidea</taxon>
        <taxon>Geomitridae</taxon>
        <taxon>Candidula</taxon>
    </lineage>
</organism>
<dbReference type="AlphaFoldDB" id="A0A8S3ZVS1"/>